<keyword evidence="3" id="KW-1185">Reference proteome</keyword>
<dbReference type="Pfam" id="PF22677">
    <property type="entry name" value="Ble-like_N"/>
    <property type="match status" value="1"/>
</dbReference>
<dbReference type="Proteomes" id="UP001183202">
    <property type="component" value="Unassembled WGS sequence"/>
</dbReference>
<dbReference type="SUPFAM" id="SSF54593">
    <property type="entry name" value="Glyoxalase/Bleomycin resistance protein/Dihydroxybiphenyl dioxygenase"/>
    <property type="match status" value="1"/>
</dbReference>
<organism evidence="2 3">
    <name type="scientific">Pseudonocardia charpentierae</name>
    <dbReference type="NCBI Taxonomy" id="3075545"/>
    <lineage>
        <taxon>Bacteria</taxon>
        <taxon>Bacillati</taxon>
        <taxon>Actinomycetota</taxon>
        <taxon>Actinomycetes</taxon>
        <taxon>Pseudonocardiales</taxon>
        <taxon>Pseudonocardiaceae</taxon>
        <taxon>Pseudonocardia</taxon>
    </lineage>
</organism>
<dbReference type="RefSeq" id="WP_311555229.1">
    <property type="nucleotide sequence ID" value="NZ_JAVREJ010000003.1"/>
</dbReference>
<dbReference type="InterPro" id="IPR037523">
    <property type="entry name" value="VOC_core"/>
</dbReference>
<protein>
    <submittedName>
        <fullName evidence="2">Glyoxalase</fullName>
    </submittedName>
</protein>
<comment type="caution">
    <text evidence="2">The sequence shown here is derived from an EMBL/GenBank/DDBJ whole genome shotgun (WGS) entry which is preliminary data.</text>
</comment>
<dbReference type="PANTHER" id="PTHR36503">
    <property type="entry name" value="BLR2520 PROTEIN"/>
    <property type="match status" value="1"/>
</dbReference>
<feature type="domain" description="VOC" evidence="1">
    <location>
        <begin position="9"/>
        <end position="133"/>
    </location>
</feature>
<dbReference type="InterPro" id="IPR029068">
    <property type="entry name" value="Glyas_Bleomycin-R_OHBP_Dase"/>
</dbReference>
<evidence type="ECO:0000313" key="2">
    <source>
        <dbReference type="EMBL" id="MDT0349242.1"/>
    </source>
</evidence>
<sequence>MTTPAHPGRMLFVALPVADLERSKAFFAKLGFSYDPTFSGENAACMPIGEQAVVMLLARETFAQYSHRPAGDPTTHSQALYSLGVSTHDEVDTVADAALAEGATEADGPEDLGFMYTRSFFDLDGHPWQIMWMNPAAPQGTEESSASKQDIAV</sequence>
<gene>
    <name evidence="2" type="ORF">RM445_06855</name>
</gene>
<reference evidence="3" key="1">
    <citation type="submission" date="2023-07" db="EMBL/GenBank/DDBJ databases">
        <title>30 novel species of actinomycetes from the DSMZ collection.</title>
        <authorList>
            <person name="Nouioui I."/>
        </authorList>
    </citation>
    <scope>NUCLEOTIDE SEQUENCE [LARGE SCALE GENOMIC DNA]</scope>
    <source>
        <strain evidence="3">DSM 45834</strain>
    </source>
</reference>
<dbReference type="InterPro" id="IPR053863">
    <property type="entry name" value="Glyoxy/Ble-like_N"/>
</dbReference>
<evidence type="ECO:0000313" key="3">
    <source>
        <dbReference type="Proteomes" id="UP001183202"/>
    </source>
</evidence>
<dbReference type="PROSITE" id="PS51819">
    <property type="entry name" value="VOC"/>
    <property type="match status" value="1"/>
</dbReference>
<dbReference type="PANTHER" id="PTHR36503:SF2">
    <property type="entry name" value="BLR2408 PROTEIN"/>
    <property type="match status" value="1"/>
</dbReference>
<name>A0ABU2N6R4_9PSEU</name>
<proteinExistence type="predicted"/>
<dbReference type="Gene3D" id="3.10.180.10">
    <property type="entry name" value="2,3-Dihydroxybiphenyl 1,2-Dioxygenase, domain 1"/>
    <property type="match status" value="1"/>
</dbReference>
<evidence type="ECO:0000259" key="1">
    <source>
        <dbReference type="PROSITE" id="PS51819"/>
    </source>
</evidence>
<accession>A0ABU2N6R4</accession>
<dbReference type="EMBL" id="JAVREJ010000003">
    <property type="protein sequence ID" value="MDT0349242.1"/>
    <property type="molecule type" value="Genomic_DNA"/>
</dbReference>